<evidence type="ECO:0000256" key="1">
    <source>
        <dbReference type="SAM" id="MobiDB-lite"/>
    </source>
</evidence>
<evidence type="ECO:0000313" key="3">
    <source>
        <dbReference type="Proteomes" id="UP000239549"/>
    </source>
</evidence>
<reference evidence="3" key="1">
    <citation type="submission" date="2018-02" db="EMBL/GenBank/DDBJ databases">
        <title>Genome sequence of Desulfocucumis palustris strain NAW-5.</title>
        <authorList>
            <person name="Watanabe M."/>
            <person name="Kojima H."/>
            <person name="Fukui M."/>
        </authorList>
    </citation>
    <scope>NUCLEOTIDE SEQUENCE [LARGE SCALE GENOMIC DNA]</scope>
    <source>
        <strain evidence="3">NAW-5</strain>
    </source>
</reference>
<keyword evidence="3" id="KW-1185">Reference proteome</keyword>
<name>A0A2L2XF53_9FIRM</name>
<feature type="region of interest" description="Disordered" evidence="1">
    <location>
        <begin position="1"/>
        <end position="23"/>
    </location>
</feature>
<proteinExistence type="predicted"/>
<organism evidence="2 3">
    <name type="scientific">Desulfocucumis palustris</name>
    <dbReference type="NCBI Taxonomy" id="1898651"/>
    <lineage>
        <taxon>Bacteria</taxon>
        <taxon>Bacillati</taxon>
        <taxon>Bacillota</taxon>
        <taxon>Clostridia</taxon>
        <taxon>Eubacteriales</taxon>
        <taxon>Desulfocucumaceae</taxon>
        <taxon>Desulfocucumis</taxon>
    </lineage>
</organism>
<gene>
    <name evidence="2" type="ORF">DCCM_0667</name>
</gene>
<dbReference type="EMBL" id="BFAV01000034">
    <property type="protein sequence ID" value="GBF32471.1"/>
    <property type="molecule type" value="Genomic_DNA"/>
</dbReference>
<comment type="caution">
    <text evidence="2">The sequence shown here is derived from an EMBL/GenBank/DDBJ whole genome shotgun (WGS) entry which is preliminary data.</text>
</comment>
<sequence>MRSKHQFPMPGERIISPKEPSRQFHLLRQCPQAGEKLQL</sequence>
<accession>A0A2L2XF53</accession>
<protein>
    <submittedName>
        <fullName evidence="2">Uncharacterized protein</fullName>
    </submittedName>
</protein>
<dbReference type="AlphaFoldDB" id="A0A2L2XF53"/>
<dbReference type="Proteomes" id="UP000239549">
    <property type="component" value="Unassembled WGS sequence"/>
</dbReference>
<evidence type="ECO:0000313" key="2">
    <source>
        <dbReference type="EMBL" id="GBF32471.1"/>
    </source>
</evidence>